<dbReference type="RefSeq" id="WP_145327863.1">
    <property type="nucleotide sequence ID" value="NZ_JBPFQP010000005.1"/>
</dbReference>
<reference evidence="1 2" key="1">
    <citation type="journal article" date="2015" name="Stand. Genomic Sci.">
        <title>Genomic Encyclopedia of Bacterial and Archaeal Type Strains, Phase III: the genomes of soil and plant-associated and newly described type strains.</title>
        <authorList>
            <person name="Whitman W.B."/>
            <person name="Woyke T."/>
            <person name="Klenk H.P."/>
            <person name="Zhou Y."/>
            <person name="Lilburn T.G."/>
            <person name="Beck B.J."/>
            <person name="De Vos P."/>
            <person name="Vandamme P."/>
            <person name="Eisen J.A."/>
            <person name="Garrity G."/>
            <person name="Hugenholtz P."/>
            <person name="Kyrpides N.C."/>
        </authorList>
    </citation>
    <scope>NUCLEOTIDE SEQUENCE [LARGE SCALE GENOMIC DNA]</scope>
    <source>
        <strain evidence="1 2">CGMCC 1.6855</strain>
    </source>
</reference>
<dbReference type="Pfam" id="PF07377">
    <property type="entry name" value="DUF1493"/>
    <property type="match status" value="1"/>
</dbReference>
<dbReference type="OrthoDB" id="1367059at2"/>
<organism evidence="1 2">
    <name type="scientific">Sphingobacterium siyangense</name>
    <dbReference type="NCBI Taxonomy" id="459529"/>
    <lineage>
        <taxon>Bacteria</taxon>
        <taxon>Pseudomonadati</taxon>
        <taxon>Bacteroidota</taxon>
        <taxon>Sphingobacteriia</taxon>
        <taxon>Sphingobacteriales</taxon>
        <taxon>Sphingobacteriaceae</taxon>
        <taxon>Sphingobacterium</taxon>
    </lineage>
</organism>
<sequence>MNNKWIKFLERHLGKHEIDGLSDDMEIEDDLGISGEDGYEFFEDFCQTFNIDTKGNSAAEFFHPESFLNFFKFWQKDVGEKKKLTIGMLKKIIEQGSF</sequence>
<comment type="caution">
    <text evidence="1">The sequence shown here is derived from an EMBL/GenBank/DDBJ whole genome shotgun (WGS) entry which is preliminary data.</text>
</comment>
<evidence type="ECO:0000313" key="2">
    <source>
        <dbReference type="Proteomes" id="UP000315908"/>
    </source>
</evidence>
<dbReference type="InterPro" id="IPR010862">
    <property type="entry name" value="DUF1493"/>
</dbReference>
<proteinExistence type="predicted"/>
<dbReference type="Proteomes" id="UP000315908">
    <property type="component" value="Unassembled WGS sequence"/>
</dbReference>
<dbReference type="AlphaFoldDB" id="A0A562MMU2"/>
<gene>
    <name evidence="1" type="ORF">IQ31_02006</name>
</gene>
<dbReference type="EMBL" id="VLKR01000008">
    <property type="protein sequence ID" value="TWI21190.1"/>
    <property type="molecule type" value="Genomic_DNA"/>
</dbReference>
<evidence type="ECO:0000313" key="1">
    <source>
        <dbReference type="EMBL" id="TWI21190.1"/>
    </source>
</evidence>
<accession>A0A562MMU2</accession>
<protein>
    <submittedName>
        <fullName evidence="1">Uncharacterized protein DUF1493</fullName>
    </submittedName>
</protein>
<name>A0A562MMU2_9SPHI</name>